<organism evidence="2 3">
    <name type="scientific">Gellertiella hungarica</name>
    <dbReference type="NCBI Taxonomy" id="1572859"/>
    <lineage>
        <taxon>Bacteria</taxon>
        <taxon>Pseudomonadati</taxon>
        <taxon>Pseudomonadota</taxon>
        <taxon>Alphaproteobacteria</taxon>
        <taxon>Hyphomicrobiales</taxon>
        <taxon>Rhizobiaceae</taxon>
        <taxon>Gellertiella</taxon>
    </lineage>
</organism>
<feature type="region of interest" description="Disordered" evidence="1">
    <location>
        <begin position="1"/>
        <end position="32"/>
    </location>
</feature>
<name>A0A7W6NMJ1_9HYPH</name>
<accession>A0A7W6NMJ1</accession>
<dbReference type="EMBL" id="JACIEZ010000014">
    <property type="protein sequence ID" value="MBB4067013.1"/>
    <property type="molecule type" value="Genomic_DNA"/>
</dbReference>
<proteinExistence type="predicted"/>
<gene>
    <name evidence="2" type="ORF">GGR23_004241</name>
</gene>
<evidence type="ECO:0000313" key="3">
    <source>
        <dbReference type="Proteomes" id="UP000528286"/>
    </source>
</evidence>
<evidence type="ECO:0000313" key="2">
    <source>
        <dbReference type="EMBL" id="MBB4067013.1"/>
    </source>
</evidence>
<evidence type="ECO:0000256" key="1">
    <source>
        <dbReference type="SAM" id="MobiDB-lite"/>
    </source>
</evidence>
<comment type="caution">
    <text evidence="2">The sequence shown here is derived from an EMBL/GenBank/DDBJ whole genome shotgun (WGS) entry which is preliminary data.</text>
</comment>
<feature type="non-terminal residue" evidence="2">
    <location>
        <position position="51"/>
    </location>
</feature>
<keyword evidence="3" id="KW-1185">Reference proteome</keyword>
<reference evidence="2 3" key="1">
    <citation type="submission" date="2020-08" db="EMBL/GenBank/DDBJ databases">
        <title>Genomic Encyclopedia of Type Strains, Phase IV (KMG-IV): sequencing the most valuable type-strain genomes for metagenomic binning, comparative biology and taxonomic classification.</title>
        <authorList>
            <person name="Goeker M."/>
        </authorList>
    </citation>
    <scope>NUCLEOTIDE SEQUENCE [LARGE SCALE GENOMIC DNA]</scope>
    <source>
        <strain evidence="2 3">DSM 29853</strain>
    </source>
</reference>
<protein>
    <submittedName>
        <fullName evidence="2">Uncharacterized protein</fullName>
    </submittedName>
</protein>
<dbReference type="AlphaFoldDB" id="A0A7W6NMJ1"/>
<sequence>MTAIGGLRGVGEPISLRSGEIDDVDGPPNPSREMLRSFCATQRRNRVMTFE</sequence>
<dbReference type="Proteomes" id="UP000528286">
    <property type="component" value="Unassembled WGS sequence"/>
</dbReference>